<gene>
    <name evidence="2" type="ORF">BGZ80_004323</name>
</gene>
<sequence>MKANSPISSPSMGRSQRELLGRVSNPIALPPAVSPSFTMKLAAEDEETRRHIQIIRKVGEFSNKSLPPVPSAPALPPPAVAHNSSRPMSTYSNSSDHHPSEPERQEIRRHYSQRHGPPPPPPGHFNDNNAPAPPSVPASPEVLALVNATYKTIATILVKLEVYRQALEITDNPKECQVLTSQIKGLMECLKACREAL</sequence>
<proteinExistence type="predicted"/>
<evidence type="ECO:0000313" key="2">
    <source>
        <dbReference type="EMBL" id="KAG0007723.1"/>
    </source>
</evidence>
<dbReference type="Proteomes" id="UP000703661">
    <property type="component" value="Unassembled WGS sequence"/>
</dbReference>
<feature type="region of interest" description="Disordered" evidence="1">
    <location>
        <begin position="54"/>
        <end position="136"/>
    </location>
</feature>
<comment type="caution">
    <text evidence="2">The sequence shown here is derived from an EMBL/GenBank/DDBJ whole genome shotgun (WGS) entry which is preliminary data.</text>
</comment>
<dbReference type="EMBL" id="JAAAID010002213">
    <property type="protein sequence ID" value="KAG0007723.1"/>
    <property type="molecule type" value="Genomic_DNA"/>
</dbReference>
<feature type="compositionally biased region" description="Basic and acidic residues" evidence="1">
    <location>
        <begin position="95"/>
        <end position="109"/>
    </location>
</feature>
<protein>
    <submittedName>
        <fullName evidence="2">Uncharacterized protein</fullName>
    </submittedName>
</protein>
<accession>A0A9P6MM84</accession>
<evidence type="ECO:0000313" key="3">
    <source>
        <dbReference type="Proteomes" id="UP000703661"/>
    </source>
</evidence>
<feature type="compositionally biased region" description="Polar residues" evidence="1">
    <location>
        <begin position="1"/>
        <end position="14"/>
    </location>
</feature>
<feature type="region of interest" description="Disordered" evidence="1">
    <location>
        <begin position="1"/>
        <end position="35"/>
    </location>
</feature>
<organism evidence="2 3">
    <name type="scientific">Entomortierella chlamydospora</name>
    <dbReference type="NCBI Taxonomy" id="101097"/>
    <lineage>
        <taxon>Eukaryota</taxon>
        <taxon>Fungi</taxon>
        <taxon>Fungi incertae sedis</taxon>
        <taxon>Mucoromycota</taxon>
        <taxon>Mortierellomycotina</taxon>
        <taxon>Mortierellomycetes</taxon>
        <taxon>Mortierellales</taxon>
        <taxon>Mortierellaceae</taxon>
        <taxon>Entomortierella</taxon>
    </lineage>
</organism>
<keyword evidence="3" id="KW-1185">Reference proteome</keyword>
<feature type="compositionally biased region" description="Pro residues" evidence="1">
    <location>
        <begin position="67"/>
        <end position="79"/>
    </location>
</feature>
<feature type="compositionally biased region" description="Polar residues" evidence="1">
    <location>
        <begin position="82"/>
        <end position="94"/>
    </location>
</feature>
<dbReference type="AlphaFoldDB" id="A0A9P6MM84"/>
<name>A0A9P6MM84_9FUNG</name>
<reference evidence="2" key="1">
    <citation type="journal article" date="2020" name="Fungal Divers.">
        <title>Resolving the Mortierellaceae phylogeny through synthesis of multi-gene phylogenetics and phylogenomics.</title>
        <authorList>
            <person name="Vandepol N."/>
            <person name="Liber J."/>
            <person name="Desiro A."/>
            <person name="Na H."/>
            <person name="Kennedy M."/>
            <person name="Barry K."/>
            <person name="Grigoriev I.V."/>
            <person name="Miller A.N."/>
            <person name="O'Donnell K."/>
            <person name="Stajich J.E."/>
            <person name="Bonito G."/>
        </authorList>
    </citation>
    <scope>NUCLEOTIDE SEQUENCE</scope>
    <source>
        <strain evidence="2">NRRL 2769</strain>
    </source>
</reference>
<evidence type="ECO:0000256" key="1">
    <source>
        <dbReference type="SAM" id="MobiDB-lite"/>
    </source>
</evidence>